<dbReference type="PhylomeDB" id="A7S647"/>
<sequence length="686" mass="78494">MASDSHRENFLRLVQLLIEGVRLQWPLLYPPSGNPDCKLFDITLLTMLLRNICGILTPTPTDPFWSTYPPDTDYSDKANLVRIRMLRNEFGHRTTIVIIDDSDLMRPVGIRSQIFSQMVSLGEDKAEIDDTKTRPKGTKDYHGTLQRWIHCDLQELKMGSEKVQKMDRKMNKDADEGVSQKVEEMTGKMSELSSTTEKATGDIQQHISELSAKVTRKSDSNTEKTVSYVSEVKTELKENTEKIVSEVKGDLKESTIKILSAIASQQVESPSWKIDSKDMATITEEDKVAFVKYPSSFVMMGTLCWVSCFSLQVIQDFIKYLHQRYTTGYRMLICGFYNPPKHDYRDEDLMSYLISFVDSVLDKHPDTVVVCGGDLNRLDLQELKALSGWDVLVDFPTRGDAILDNCLTNRPILFGKAYPVHMLIKTDHNGFALPAGRKLKPIRRKVQVHDCREHRKQALYMEFAETDWGDVTKATNVNVAVGGLEQRIRTLMDKHMPLRSVQMSTQDPAWMMPLVKSLFWAKSRIAPTPNNEKRLKVINHRISEIISQNRKNPSDILGSRDLWASVDSKSQRRVSNSTVALDKTSLDGLNEYFGRLCRDNYTKPVDLEIAEDVEVPVISERLVWRTLENLKKTATGPFEIPHWIWRDFSEIFVQVIHKIWNLSIYTGMAPVMEESEHKPSTEDGHP</sequence>
<evidence type="ECO:0000313" key="2">
    <source>
        <dbReference type="EMBL" id="EDO40795.1"/>
    </source>
</evidence>
<evidence type="ECO:0000313" key="3">
    <source>
        <dbReference type="Proteomes" id="UP000001593"/>
    </source>
</evidence>
<dbReference type="HOGENOM" id="CLU_401328_0_0_1"/>
<gene>
    <name evidence="2" type="ORF">NEMVEDRAFT_v1g207394</name>
</gene>
<dbReference type="InterPro" id="IPR041249">
    <property type="entry name" value="HEPN_DZIP3"/>
</dbReference>
<dbReference type="EMBL" id="DS469586">
    <property type="protein sequence ID" value="EDO40795.1"/>
    <property type="molecule type" value="Genomic_DNA"/>
</dbReference>
<dbReference type="Proteomes" id="UP000001593">
    <property type="component" value="Unassembled WGS sequence"/>
</dbReference>
<reference evidence="2 3" key="1">
    <citation type="journal article" date="2007" name="Science">
        <title>Sea anemone genome reveals ancestral eumetazoan gene repertoire and genomic organization.</title>
        <authorList>
            <person name="Putnam N.H."/>
            <person name="Srivastava M."/>
            <person name="Hellsten U."/>
            <person name="Dirks B."/>
            <person name="Chapman J."/>
            <person name="Salamov A."/>
            <person name="Terry A."/>
            <person name="Shapiro H."/>
            <person name="Lindquist E."/>
            <person name="Kapitonov V.V."/>
            <person name="Jurka J."/>
            <person name="Genikhovich G."/>
            <person name="Grigoriev I.V."/>
            <person name="Lucas S.M."/>
            <person name="Steele R.E."/>
            <person name="Finnerty J.R."/>
            <person name="Technau U."/>
            <person name="Martindale M.Q."/>
            <person name="Rokhsar D.S."/>
        </authorList>
    </citation>
    <scope>NUCLEOTIDE SEQUENCE [LARGE SCALE GENOMIC DNA]</scope>
    <source>
        <strain evidence="3">CH2 X CH6</strain>
    </source>
</reference>
<keyword evidence="3" id="KW-1185">Reference proteome</keyword>
<dbReference type="Pfam" id="PF18738">
    <property type="entry name" value="HEPN_DZIP3"/>
    <property type="match status" value="1"/>
</dbReference>
<proteinExistence type="predicted"/>
<dbReference type="PANTHER" id="PTHR47510">
    <property type="entry name" value="REVERSE TRANSCRIPTASE DOMAIN-CONTAINING PROTEIN"/>
    <property type="match status" value="1"/>
</dbReference>
<dbReference type="InParanoid" id="A7S647"/>
<accession>A7S647</accession>
<dbReference type="Gene3D" id="1.20.120.20">
    <property type="entry name" value="Apolipoprotein"/>
    <property type="match status" value="1"/>
</dbReference>
<evidence type="ECO:0000259" key="1">
    <source>
        <dbReference type="Pfam" id="PF18738"/>
    </source>
</evidence>
<protein>
    <recommendedName>
        <fullName evidence="1">DZIP3-like HEPN domain-containing protein</fullName>
    </recommendedName>
</protein>
<dbReference type="AlphaFoldDB" id="A7S647"/>
<dbReference type="PANTHER" id="PTHR47510:SF3">
    <property type="entry name" value="ENDO_EXONUCLEASE_PHOSPHATASE DOMAIN-CONTAINING PROTEIN"/>
    <property type="match status" value="1"/>
</dbReference>
<feature type="domain" description="DZIP3-like HEPN" evidence="1">
    <location>
        <begin position="24"/>
        <end position="134"/>
    </location>
</feature>
<organism evidence="2 3">
    <name type="scientific">Nematostella vectensis</name>
    <name type="common">Starlet sea anemone</name>
    <dbReference type="NCBI Taxonomy" id="45351"/>
    <lineage>
        <taxon>Eukaryota</taxon>
        <taxon>Metazoa</taxon>
        <taxon>Cnidaria</taxon>
        <taxon>Anthozoa</taxon>
        <taxon>Hexacorallia</taxon>
        <taxon>Actiniaria</taxon>
        <taxon>Edwardsiidae</taxon>
        <taxon>Nematostella</taxon>
    </lineage>
</organism>
<name>A7S647_NEMVE</name>